<keyword evidence="5" id="KW-0067">ATP-binding</keyword>
<protein>
    <submittedName>
        <fullName evidence="9">AAA domain-containing protein</fullName>
    </submittedName>
</protein>
<dbReference type="PANTHER" id="PTHR43788:SF8">
    <property type="entry name" value="DNA-BINDING PROTEIN SMUBP-2"/>
    <property type="match status" value="1"/>
</dbReference>
<dbReference type="InterPro" id="IPR047187">
    <property type="entry name" value="SF1_C_Upf1"/>
</dbReference>
<dbReference type="Pfam" id="PF13086">
    <property type="entry name" value="AAA_11"/>
    <property type="match status" value="1"/>
</dbReference>
<keyword evidence="4" id="KW-0347">Helicase</keyword>
<gene>
    <name evidence="9" type="ORF">ACJDT4_01585</name>
</gene>
<keyword evidence="2" id="KW-0547">Nucleotide-binding</keyword>
<dbReference type="InterPro" id="IPR011335">
    <property type="entry name" value="Restrct_endonuc-II-like"/>
</dbReference>
<dbReference type="InterPro" id="IPR041679">
    <property type="entry name" value="DNA2/NAM7-like_C"/>
</dbReference>
<dbReference type="InterPro" id="IPR041677">
    <property type="entry name" value="DNA2/NAM7_AAA_11"/>
</dbReference>
<keyword evidence="3" id="KW-0378">Hydrolase</keyword>
<dbReference type="Pfam" id="PF13087">
    <property type="entry name" value="AAA_12"/>
    <property type="match status" value="1"/>
</dbReference>
<proteinExistence type="inferred from homology"/>
<evidence type="ECO:0000256" key="3">
    <source>
        <dbReference type="ARBA" id="ARBA00022801"/>
    </source>
</evidence>
<dbReference type="Gene3D" id="3.40.50.300">
    <property type="entry name" value="P-loop containing nucleotide triphosphate hydrolases"/>
    <property type="match status" value="3"/>
</dbReference>
<dbReference type="SUPFAM" id="SSF52540">
    <property type="entry name" value="P-loop containing nucleoside triphosphate hydrolases"/>
    <property type="match status" value="2"/>
</dbReference>
<feature type="domain" description="DNA2/NAM7 helicase-like C-terminal" evidence="7">
    <location>
        <begin position="1023"/>
        <end position="1206"/>
    </location>
</feature>
<dbReference type="RefSeq" id="WP_406785774.1">
    <property type="nucleotide sequence ID" value="NZ_JBJIAA010000001.1"/>
</dbReference>
<evidence type="ECO:0000256" key="5">
    <source>
        <dbReference type="ARBA" id="ARBA00022840"/>
    </source>
</evidence>
<dbReference type="InterPro" id="IPR049468">
    <property type="entry name" value="Restrct_endonuc-II-like_dom"/>
</dbReference>
<comment type="caution">
    <text evidence="9">The sequence shown here is derived from an EMBL/GenBank/DDBJ whole genome shotgun (WGS) entry which is preliminary data.</text>
</comment>
<evidence type="ECO:0000313" key="9">
    <source>
        <dbReference type="EMBL" id="MFL0249100.1"/>
    </source>
</evidence>
<keyword evidence="10" id="KW-1185">Reference proteome</keyword>
<dbReference type="EMBL" id="JBJIAA010000001">
    <property type="protein sequence ID" value="MFL0249100.1"/>
    <property type="molecule type" value="Genomic_DNA"/>
</dbReference>
<feature type="domain" description="Restriction endonuclease type II-like" evidence="8">
    <location>
        <begin position="1248"/>
        <end position="1340"/>
    </location>
</feature>
<dbReference type="CDD" id="cd18808">
    <property type="entry name" value="SF1_C_Upf1"/>
    <property type="match status" value="1"/>
</dbReference>
<evidence type="ECO:0000256" key="4">
    <source>
        <dbReference type="ARBA" id="ARBA00022806"/>
    </source>
</evidence>
<comment type="similarity">
    <text evidence="1">Belongs to the DNA2/NAM7 helicase family.</text>
</comment>
<dbReference type="SUPFAM" id="SSF52980">
    <property type="entry name" value="Restriction endonuclease-like"/>
    <property type="match status" value="1"/>
</dbReference>
<sequence>MDTKTKVKELFSYLLSVKNMDEEVMRNINQYDKLYWRQELENKNGVILNNDDREEWLEVGKENKKLYDSFFQLYLMIQKNSENMEIVWGNHILAWNNGDKKILHPIFTTKMELSFDAEEGKFFLKPYDNRTIMELDMLGGMTMPNLDKIIEVKNEFEKELIDVRDIENVKEILYKTVHYLSAEINPDGEIKENIKNISEIKANNYPVFYDASLIIVRKTDSRLWNKELNNIIDVVDLGYPIPLPIKALVETEKIEAAKKENDEWKSVGENLLFPLPANEEQKEIVNKLCDNFGVVVQGPPGTGKSHTIVNLICHLLAHGKRVLVTSQTGRALKVLSDKVPEEIRPLCMSLLGDDTKSLKNLDDSVRKITENLSLNPDDINKEVIPLKKELSECRMKQKNLYEKIKEAECIETKKLNIKGEIYTLMEIAKWVRKNESELNWIDDEISMDRDCPINDQQFAHFIYLLNSVNNKDINKVNSALKVFSELPQCDEVCSTVEDYVELEKEYFKNKENIKGWSLPYNEKVDYDKVINLLDKAEDKMEFIEKSWLKELMLCYYSSEVERPEIKHLYVKSSEYIRRLSDIQSRIVSHKIKIPQKKDFNKFEADFKNIYSHAKSNGRINKLYKTLHREYRYIFKECFVDNNPIEYGEQAEIVKLYLDKNNIEKELMELWNSNVKKFKGEEIKEFDADTFVKIEGEIKNLGEVVNWNINYRSKIVDSLGEITFLNNIDWYKKETYSYLKRGILSIRNIKNYEKEKTYISGVTKMCRNTYGIDCLTDGIDKRDTQKIKKAYNEIQRLKELIPAVKEINIFKNKLESAAPLFTSKLLKSSKREAYKNISQAWKWKQLNGFLKKAHNLRTDILEKNIENEKIKEKVLIKEIVAKKAWYNQIVNTTDIQKRSLYAWLQAVKRIGKGRGKFALKYRNMAQREMEKCKDCIPVWIMPLNKVIENIKLNKNLFDVVIFDESSQSDIFGLSALMRGKRAVIVGDDKQISPQAVGIDEESIDELIDRYLKEIPHSEWFDLQTSLYNTALRVFPDRLLLREHFRCAPEIIGFSNNLSYSGEIIPLRYPRGKEAFIYPIKAVKVKNGIKDNMNQVNMNEAKEIVDQIVKCCNNPQYDNMTMGVISLLGDQQAEIIENLLRHRIGERELLRRKLLCGDAYSFQGDERDVMFLSMVVSNNSKFTALTREADVRRFNVAASRARNQMWIFYSVDEDKLSSNCVRTKFLRYCLDPNIASSEKNSDNMVLAGEFEKDVFNAVKKRGYDIKPFVGLGKYKVDFIIEDENNRIAVECDGGRWSNIEDWEKHRERQMALERVGWIFYRIRGSEFYRNQDRTINRLLNKLNEMGIKKITA</sequence>
<name>A0ABW8T9M3_9CLOT</name>
<reference evidence="9 10" key="1">
    <citation type="submission" date="2024-11" db="EMBL/GenBank/DDBJ databases">
        <authorList>
            <person name="Heng Y.C."/>
            <person name="Lim A.C.H."/>
            <person name="Lee J.K.Y."/>
            <person name="Kittelmann S."/>
        </authorList>
    </citation>
    <scope>NUCLEOTIDE SEQUENCE [LARGE SCALE GENOMIC DNA]</scope>
    <source>
        <strain evidence="9 10">WILCCON 0114</strain>
    </source>
</reference>
<evidence type="ECO:0000259" key="6">
    <source>
        <dbReference type="Pfam" id="PF13086"/>
    </source>
</evidence>
<evidence type="ECO:0000259" key="7">
    <source>
        <dbReference type="Pfam" id="PF13087"/>
    </source>
</evidence>
<organism evidence="9 10">
    <name type="scientific">Clostridium neuense</name>
    <dbReference type="NCBI Taxonomy" id="1728934"/>
    <lineage>
        <taxon>Bacteria</taxon>
        <taxon>Bacillati</taxon>
        <taxon>Bacillota</taxon>
        <taxon>Clostridia</taxon>
        <taxon>Eubacteriales</taxon>
        <taxon>Clostridiaceae</taxon>
        <taxon>Clostridium</taxon>
    </lineage>
</organism>
<dbReference type="InterPro" id="IPR050534">
    <property type="entry name" value="Coronavir_polyprotein_1ab"/>
</dbReference>
<dbReference type="PANTHER" id="PTHR43788">
    <property type="entry name" value="DNA2/NAM7 HELICASE FAMILY MEMBER"/>
    <property type="match status" value="1"/>
</dbReference>
<evidence type="ECO:0000259" key="8">
    <source>
        <dbReference type="Pfam" id="PF18741"/>
    </source>
</evidence>
<dbReference type="Pfam" id="PF18741">
    <property type="entry name" value="MTES_1575"/>
    <property type="match status" value="1"/>
</dbReference>
<feature type="domain" description="DNA2/NAM7 helicase helicase" evidence="6">
    <location>
        <begin position="278"/>
        <end position="409"/>
    </location>
</feature>
<evidence type="ECO:0000256" key="2">
    <source>
        <dbReference type="ARBA" id="ARBA00022741"/>
    </source>
</evidence>
<dbReference type="InterPro" id="IPR027417">
    <property type="entry name" value="P-loop_NTPase"/>
</dbReference>
<accession>A0ABW8T9M3</accession>
<evidence type="ECO:0000313" key="10">
    <source>
        <dbReference type="Proteomes" id="UP001623592"/>
    </source>
</evidence>
<dbReference type="Proteomes" id="UP001623592">
    <property type="component" value="Unassembled WGS sequence"/>
</dbReference>
<evidence type="ECO:0000256" key="1">
    <source>
        <dbReference type="ARBA" id="ARBA00007913"/>
    </source>
</evidence>